<dbReference type="InterPro" id="IPR011047">
    <property type="entry name" value="Quinoprotein_ADH-like_sf"/>
</dbReference>
<dbReference type="InterPro" id="IPR002372">
    <property type="entry name" value="PQQ_rpt_dom"/>
</dbReference>
<feature type="domain" description="Pyrrolo-quinoline quinone repeat" evidence="2">
    <location>
        <begin position="164"/>
        <end position="380"/>
    </location>
</feature>
<dbReference type="SUPFAM" id="SSF50998">
    <property type="entry name" value="Quinoprotein alcohol dehydrogenase-like"/>
    <property type="match status" value="2"/>
</dbReference>
<dbReference type="EMBL" id="FOCX01000002">
    <property type="protein sequence ID" value="SEN32487.1"/>
    <property type="molecule type" value="Genomic_DNA"/>
</dbReference>
<dbReference type="PANTHER" id="PTHR34512">
    <property type="entry name" value="CELL SURFACE PROTEIN"/>
    <property type="match status" value="1"/>
</dbReference>
<dbReference type="Gene3D" id="2.130.10.10">
    <property type="entry name" value="YVTN repeat-like/Quinoprotein amine dehydrogenase"/>
    <property type="match status" value="1"/>
</dbReference>
<dbReference type="SMART" id="SM00564">
    <property type="entry name" value="PQQ"/>
    <property type="match status" value="5"/>
</dbReference>
<dbReference type="InterPro" id="IPR018391">
    <property type="entry name" value="PQQ_b-propeller_rpt"/>
</dbReference>
<protein>
    <submittedName>
        <fullName evidence="3">Outer membrane protein assembly factor BamB, contains PQQ-like beta-propeller repeat</fullName>
    </submittedName>
</protein>
<dbReference type="RefSeq" id="WP_092657719.1">
    <property type="nucleotide sequence ID" value="NZ_FOCX01000002.1"/>
</dbReference>
<dbReference type="PROSITE" id="PS51257">
    <property type="entry name" value="PROKAR_LIPOPROTEIN"/>
    <property type="match status" value="1"/>
</dbReference>
<evidence type="ECO:0000259" key="2">
    <source>
        <dbReference type="Pfam" id="PF13360"/>
    </source>
</evidence>
<sequence>MTDQRQWSRRQWLATAGSTAAVGLAGCSSDDGSTDGTDDDGSTPGGNRGNGDTSNPGETNTQSFEGPVTADGEWPMRYLDAGNTRATEAVSGPPVPVQERWSKDVGDTVARPAVSGKTVYIATKENSCYAFDLLSGDQRWERSMGNGRVYDIAAIGDRIYVAQQGSVTALTKDNSVEWTFEDITSPADVLVSDGTVYTRSGKTLYARDAASGDELWTTTVDTGQSRPAVAGGSVLTKDQQYLRAFDAETGDQRYQVEHGGSIALNSVSVADGTAYFMADTNIEARSIEDGSLEWRWTDGAAEETPPTVADGVVYANPHGRTGPYRIDAETGENLGAIDIDGYTMPPVVADGTVFVSRPWTRETNARLYAIDAETNAVKWEMQPPDKLGQTPIVLEDLLVYGVPSVFEPA</sequence>
<dbReference type="InterPro" id="IPR015943">
    <property type="entry name" value="WD40/YVTN_repeat-like_dom_sf"/>
</dbReference>
<dbReference type="Pfam" id="PF13360">
    <property type="entry name" value="PQQ_2"/>
    <property type="match status" value="1"/>
</dbReference>
<feature type="compositionally biased region" description="Acidic residues" evidence="1">
    <location>
        <begin position="32"/>
        <end position="41"/>
    </location>
</feature>
<name>A0A1H8FMT0_9EURY</name>
<dbReference type="AlphaFoldDB" id="A0A1H8FMT0"/>
<organism evidence="3 4">
    <name type="scientific">Halorientalis persicus</name>
    <dbReference type="NCBI Taxonomy" id="1367881"/>
    <lineage>
        <taxon>Archaea</taxon>
        <taxon>Methanobacteriati</taxon>
        <taxon>Methanobacteriota</taxon>
        <taxon>Stenosarchaea group</taxon>
        <taxon>Halobacteria</taxon>
        <taxon>Halobacteriales</taxon>
        <taxon>Haloarculaceae</taxon>
        <taxon>Halorientalis</taxon>
    </lineage>
</organism>
<dbReference type="Proteomes" id="UP000198775">
    <property type="component" value="Unassembled WGS sequence"/>
</dbReference>
<evidence type="ECO:0000256" key="1">
    <source>
        <dbReference type="SAM" id="MobiDB-lite"/>
    </source>
</evidence>
<reference evidence="4" key="1">
    <citation type="submission" date="2016-10" db="EMBL/GenBank/DDBJ databases">
        <authorList>
            <person name="Varghese N."/>
            <person name="Submissions S."/>
        </authorList>
    </citation>
    <scope>NUCLEOTIDE SEQUENCE [LARGE SCALE GENOMIC DNA]</scope>
    <source>
        <strain evidence="4">IBRC-M 10043</strain>
    </source>
</reference>
<evidence type="ECO:0000313" key="3">
    <source>
        <dbReference type="EMBL" id="SEN32487.1"/>
    </source>
</evidence>
<gene>
    <name evidence="3" type="ORF">SAMN05216388_1002317</name>
</gene>
<dbReference type="Gene3D" id="2.40.10.480">
    <property type="match status" value="2"/>
</dbReference>
<feature type="compositionally biased region" description="Polar residues" evidence="1">
    <location>
        <begin position="50"/>
        <end position="64"/>
    </location>
</feature>
<dbReference type="PANTHER" id="PTHR34512:SF30">
    <property type="entry name" value="OUTER MEMBRANE PROTEIN ASSEMBLY FACTOR BAMB"/>
    <property type="match status" value="1"/>
</dbReference>
<proteinExistence type="predicted"/>
<evidence type="ECO:0000313" key="4">
    <source>
        <dbReference type="Proteomes" id="UP000198775"/>
    </source>
</evidence>
<dbReference type="OrthoDB" id="136681at2157"/>
<accession>A0A1H8FMT0</accession>
<keyword evidence="4" id="KW-1185">Reference proteome</keyword>
<feature type="region of interest" description="Disordered" evidence="1">
    <location>
        <begin position="16"/>
        <end position="75"/>
    </location>
</feature>